<feature type="region of interest" description="Disordered" evidence="5">
    <location>
        <begin position="308"/>
        <end position="426"/>
    </location>
</feature>
<gene>
    <name evidence="7" type="ORF">GMOD_00004836</name>
</gene>
<accession>A0A3M7MHK4</accession>
<protein>
    <submittedName>
        <fullName evidence="7">Prenylated rab acceptor 1</fullName>
    </submittedName>
</protein>
<feature type="compositionally biased region" description="Low complexity" evidence="5">
    <location>
        <begin position="308"/>
        <end position="321"/>
    </location>
</feature>
<feature type="compositionally biased region" description="Polar residues" evidence="5">
    <location>
        <begin position="417"/>
        <end position="426"/>
    </location>
</feature>
<feature type="compositionally biased region" description="Basic residues" evidence="5">
    <location>
        <begin position="580"/>
        <end position="592"/>
    </location>
</feature>
<evidence type="ECO:0000256" key="4">
    <source>
        <dbReference type="ARBA" id="ARBA00023136"/>
    </source>
</evidence>
<dbReference type="EMBL" id="KE747843">
    <property type="protein sequence ID" value="RMZ74015.1"/>
    <property type="molecule type" value="Genomic_DNA"/>
</dbReference>
<comment type="subcellular location">
    <subcellularLocation>
        <location evidence="1">Membrane</location>
        <topology evidence="1">Multi-pass membrane protein</topology>
    </subcellularLocation>
</comment>
<evidence type="ECO:0000256" key="1">
    <source>
        <dbReference type="ARBA" id="ARBA00004141"/>
    </source>
</evidence>
<keyword evidence="8" id="KW-1185">Reference proteome</keyword>
<dbReference type="GO" id="GO:0005794">
    <property type="term" value="C:Golgi apparatus"/>
    <property type="evidence" value="ECO:0007669"/>
    <property type="project" value="TreeGrafter"/>
</dbReference>
<evidence type="ECO:0000256" key="3">
    <source>
        <dbReference type="ARBA" id="ARBA00022989"/>
    </source>
</evidence>
<dbReference type="PANTHER" id="PTHR19317">
    <property type="entry name" value="PRENYLATED RAB ACCEPTOR 1-RELATED"/>
    <property type="match status" value="1"/>
</dbReference>
<dbReference type="AlphaFoldDB" id="A0A3M7MHK4"/>
<dbReference type="InterPro" id="IPR004895">
    <property type="entry name" value="Prenylated_rab_accept_PRA1"/>
</dbReference>
<evidence type="ECO:0000256" key="5">
    <source>
        <dbReference type="SAM" id="MobiDB-lite"/>
    </source>
</evidence>
<feature type="compositionally biased region" description="Low complexity" evidence="5">
    <location>
        <begin position="463"/>
        <end position="475"/>
    </location>
</feature>
<dbReference type="OrthoDB" id="63113at2759"/>
<feature type="region of interest" description="Disordered" evidence="5">
    <location>
        <begin position="446"/>
        <end position="475"/>
    </location>
</feature>
<keyword evidence="4 6" id="KW-0472">Membrane</keyword>
<evidence type="ECO:0000256" key="6">
    <source>
        <dbReference type="SAM" id="Phobius"/>
    </source>
</evidence>
<evidence type="ECO:0000256" key="2">
    <source>
        <dbReference type="ARBA" id="ARBA00022692"/>
    </source>
</evidence>
<keyword evidence="3 6" id="KW-1133">Transmembrane helix</keyword>
<proteinExistence type="predicted"/>
<feature type="compositionally biased region" description="Polar residues" evidence="5">
    <location>
        <begin position="453"/>
        <end position="462"/>
    </location>
</feature>
<organism evidence="7 8">
    <name type="scientific">Pyrenophora seminiperda CCB06</name>
    <dbReference type="NCBI Taxonomy" id="1302712"/>
    <lineage>
        <taxon>Eukaryota</taxon>
        <taxon>Fungi</taxon>
        <taxon>Dikarya</taxon>
        <taxon>Ascomycota</taxon>
        <taxon>Pezizomycotina</taxon>
        <taxon>Dothideomycetes</taxon>
        <taxon>Pleosporomycetidae</taxon>
        <taxon>Pleosporales</taxon>
        <taxon>Pleosporineae</taxon>
        <taxon>Pleosporaceae</taxon>
        <taxon>Pyrenophora</taxon>
    </lineage>
</organism>
<dbReference type="Pfam" id="PF03208">
    <property type="entry name" value="PRA1"/>
    <property type="match status" value="1"/>
</dbReference>
<dbReference type="PANTHER" id="PTHR19317:SF0">
    <property type="entry name" value="PRENYLATED RAB ACCEPTOR PROTEIN 1"/>
    <property type="match status" value="1"/>
</dbReference>
<feature type="compositionally biased region" description="Low complexity" evidence="5">
    <location>
        <begin position="505"/>
        <end position="520"/>
    </location>
</feature>
<feature type="transmembrane region" description="Helical" evidence="6">
    <location>
        <begin position="72"/>
        <end position="104"/>
    </location>
</feature>
<dbReference type="Proteomes" id="UP000265663">
    <property type="component" value="Unassembled WGS sequence"/>
</dbReference>
<keyword evidence="2 6" id="KW-0812">Transmembrane</keyword>
<feature type="compositionally biased region" description="Polar residues" evidence="5">
    <location>
        <begin position="365"/>
        <end position="377"/>
    </location>
</feature>
<feature type="region of interest" description="Disordered" evidence="5">
    <location>
        <begin position="491"/>
        <end position="592"/>
    </location>
</feature>
<feature type="transmembrane region" description="Helical" evidence="6">
    <location>
        <begin position="124"/>
        <end position="149"/>
    </location>
</feature>
<evidence type="ECO:0000313" key="8">
    <source>
        <dbReference type="Proteomes" id="UP000265663"/>
    </source>
</evidence>
<dbReference type="GO" id="GO:0016020">
    <property type="term" value="C:membrane"/>
    <property type="evidence" value="ECO:0007669"/>
    <property type="project" value="UniProtKB-SubCell"/>
</dbReference>
<name>A0A3M7MHK4_9PLEO</name>
<reference evidence="7 8" key="1">
    <citation type="journal article" date="2014" name="PLoS ONE">
        <title>De novo Genome Assembly of the Fungal Plant Pathogen Pyrenophora semeniperda.</title>
        <authorList>
            <person name="Soliai M.M."/>
            <person name="Meyer S.E."/>
            <person name="Udall J.A."/>
            <person name="Elzinga D.E."/>
            <person name="Hermansen R.A."/>
            <person name="Bodily P.M."/>
            <person name="Hart A.A."/>
            <person name="Coleman C.E."/>
        </authorList>
    </citation>
    <scope>NUCLEOTIDE SEQUENCE [LARGE SCALE GENOMIC DNA]</scope>
    <source>
        <strain evidence="7 8">CCB06</strain>
        <tissue evidence="7">Mycelium</tissue>
    </source>
</reference>
<evidence type="ECO:0000313" key="7">
    <source>
        <dbReference type="EMBL" id="RMZ74015.1"/>
    </source>
</evidence>
<sequence>MSRFSIPIDALTSRMNFGGRFDSLRSTSVSSRFANLRPISEFFDVKRISKPANFSEVQSRVNYNLGYFSSNYAAVFVMLSIYSLLTNLMLLFVICLVVGGMFGIGKLEGNDLQLGSWRATTSQLYTALFVIAIPLGLWASPFTTVLWLIGATGVTVVGHAAFMDKPIEPPGGSPGVGRYYEGGGEDVHRFQDLGSDDEKGGVILDPDFQPAVNGRSINPDELYFNDMDIRAWEGRASALAEVTYGQENGYQEDGEGRFDSAEHEEMLFRRVLDKIRIARAAGNADVSLSPEELHAYQSRLYGLRVPATRRQAQSRHSSASAPTDGVSVVSVTRDGKHGTSSSGSKKNKKRSSPFSSKSRREKQPNSRTRTSTMSTADNFAPPPGFVIPGPDGQSMYTPINAYPGSLGREHEPLRPTSHPTSDVSHDVSTLSAIMTRDMLGAYPESMYDYQPATPRSQGRTIPSVSGTRSSSIQSSRLVPFPVEPYQYHSFSPASSLPPTSPQPQYSRSVSSGVSEASYASIPRRVPVPSPAPTPLQRAAAFGGGQGSPSDPALVTLSSGSVTPVRVPEVGKDVGSGHGVEKRRKSGKSSKKG</sequence>